<evidence type="ECO:0000313" key="2">
    <source>
        <dbReference type="Proteomes" id="UP000007875"/>
    </source>
</evidence>
<reference evidence="1" key="2">
    <citation type="submission" date="2025-08" db="UniProtKB">
        <authorList>
            <consortium name="Ensembl"/>
        </authorList>
    </citation>
    <scope>IDENTIFICATION</scope>
</reference>
<name>H2YNR5_CIOSA</name>
<dbReference type="Ensembl" id="ENSCSAVT00000007062.1">
    <property type="protein sequence ID" value="ENSCSAVP00000006972.1"/>
    <property type="gene ID" value="ENSCSAVG00000004169.1"/>
</dbReference>
<accession>H2YNR5</accession>
<dbReference type="InParanoid" id="H2YNR5"/>
<proteinExistence type="predicted"/>
<dbReference type="GeneTree" id="ENSGT00660000097431"/>
<reference evidence="2" key="1">
    <citation type="submission" date="2003-08" db="EMBL/GenBank/DDBJ databases">
        <authorList>
            <person name="Birren B."/>
            <person name="Nusbaum C."/>
            <person name="Abebe A."/>
            <person name="Abouelleil A."/>
            <person name="Adekoya E."/>
            <person name="Ait-zahra M."/>
            <person name="Allen N."/>
            <person name="Allen T."/>
            <person name="An P."/>
            <person name="Anderson M."/>
            <person name="Anderson S."/>
            <person name="Arachchi H."/>
            <person name="Armbruster J."/>
            <person name="Bachantsang P."/>
            <person name="Baldwin J."/>
            <person name="Barry A."/>
            <person name="Bayul T."/>
            <person name="Blitshsteyn B."/>
            <person name="Bloom T."/>
            <person name="Blye J."/>
            <person name="Boguslavskiy L."/>
            <person name="Borowsky M."/>
            <person name="Boukhgalter B."/>
            <person name="Brunache A."/>
            <person name="Butler J."/>
            <person name="Calixte N."/>
            <person name="Calvo S."/>
            <person name="Camarata J."/>
            <person name="Campo K."/>
            <person name="Chang J."/>
            <person name="Cheshatsang Y."/>
            <person name="Citroen M."/>
            <person name="Collymore A."/>
            <person name="Considine T."/>
            <person name="Cook A."/>
            <person name="Cooke P."/>
            <person name="Corum B."/>
            <person name="Cuomo C."/>
            <person name="David R."/>
            <person name="Dawoe T."/>
            <person name="Degray S."/>
            <person name="Dodge S."/>
            <person name="Dooley K."/>
            <person name="Dorje P."/>
            <person name="Dorjee K."/>
            <person name="Dorris L."/>
            <person name="Duffey N."/>
            <person name="Dupes A."/>
            <person name="Elkins T."/>
            <person name="Engels R."/>
            <person name="Erickson J."/>
            <person name="Farina A."/>
            <person name="Faro S."/>
            <person name="Ferreira P."/>
            <person name="Fischer H."/>
            <person name="Fitzgerald M."/>
            <person name="Foley K."/>
            <person name="Gage D."/>
            <person name="Galagan J."/>
            <person name="Gearin G."/>
            <person name="Gnerre S."/>
            <person name="Gnirke A."/>
            <person name="Goyette A."/>
            <person name="Graham J."/>
            <person name="Grandbois E."/>
            <person name="Gyaltsen K."/>
            <person name="Hafez N."/>
            <person name="Hagopian D."/>
            <person name="Hagos B."/>
            <person name="Hall J."/>
            <person name="Hatcher B."/>
            <person name="Heller A."/>
            <person name="Higgins H."/>
            <person name="Honan T."/>
            <person name="Horn A."/>
            <person name="Houde N."/>
            <person name="Hughes L."/>
            <person name="Hulme W."/>
            <person name="Husby E."/>
            <person name="Iliev I."/>
            <person name="Jaffe D."/>
            <person name="Jones C."/>
            <person name="Kamal M."/>
            <person name="Kamat A."/>
            <person name="Kamvysselis M."/>
            <person name="Karlsson E."/>
            <person name="Kells C."/>
            <person name="Kieu A."/>
            <person name="Kisner P."/>
            <person name="Kodira C."/>
            <person name="Kulbokas E."/>
            <person name="Labutti K."/>
            <person name="Lama D."/>
            <person name="Landers T."/>
            <person name="Leger J."/>
            <person name="Levine S."/>
            <person name="Lewis D."/>
            <person name="Lewis T."/>
            <person name="Lindblad-toh K."/>
            <person name="Liu X."/>
            <person name="Lokyitsang T."/>
            <person name="Lokyitsang Y."/>
            <person name="Lucien O."/>
            <person name="Lui A."/>
            <person name="Ma L.J."/>
            <person name="Mabbitt R."/>
            <person name="Macdonald J."/>
            <person name="Maclean C."/>
            <person name="Major J."/>
            <person name="Manning J."/>
            <person name="Marabella R."/>
            <person name="Maru K."/>
            <person name="Matthews C."/>
            <person name="Mauceli E."/>
            <person name="Mccarthy M."/>
            <person name="Mcdonough S."/>
            <person name="Mcghee T."/>
            <person name="Meldrim J."/>
            <person name="Meneus L."/>
            <person name="Mesirov J."/>
            <person name="Mihalev A."/>
            <person name="Mihova T."/>
            <person name="Mikkelsen T."/>
            <person name="Mlenga V."/>
            <person name="Moru K."/>
            <person name="Mozes J."/>
            <person name="Mulrain L."/>
            <person name="Munson G."/>
            <person name="Naylor J."/>
            <person name="Newes C."/>
            <person name="Nguyen C."/>
            <person name="Nguyen N."/>
            <person name="Nguyen T."/>
            <person name="Nicol R."/>
            <person name="Nielsen C."/>
            <person name="Nizzari M."/>
            <person name="Norbu C."/>
            <person name="Norbu N."/>
            <person name="O'donnell P."/>
            <person name="Okoawo O."/>
            <person name="O'leary S."/>
            <person name="Omotosho B."/>
            <person name="O'neill K."/>
            <person name="Osman S."/>
            <person name="Parker S."/>
            <person name="Perrin D."/>
            <person name="Phunkhang P."/>
            <person name="Piqani B."/>
            <person name="Purcell S."/>
            <person name="Rachupka T."/>
            <person name="Ramasamy U."/>
            <person name="Rameau R."/>
            <person name="Ray V."/>
            <person name="Raymond C."/>
            <person name="Retta R."/>
            <person name="Richardson S."/>
            <person name="Rise C."/>
            <person name="Rodriguez J."/>
            <person name="Rogers J."/>
            <person name="Rogov P."/>
            <person name="Rutman M."/>
            <person name="Schupbach R."/>
            <person name="Seaman C."/>
            <person name="Settipalli S."/>
            <person name="Sharpe T."/>
            <person name="Sheridan J."/>
            <person name="Sherpa N."/>
            <person name="Shi J."/>
            <person name="Smirnov S."/>
            <person name="Smith C."/>
            <person name="Sougnez C."/>
            <person name="Spencer B."/>
            <person name="Stalker J."/>
            <person name="Stange-thomann N."/>
            <person name="Stavropoulos S."/>
            <person name="Stetson K."/>
            <person name="Stone C."/>
            <person name="Stone S."/>
            <person name="Stubbs M."/>
            <person name="Talamas J."/>
            <person name="Tchuinga P."/>
            <person name="Tenzing P."/>
            <person name="Tesfaye S."/>
            <person name="Theodore J."/>
            <person name="Thoulutsang Y."/>
            <person name="Topham K."/>
            <person name="Towey S."/>
            <person name="Tsamla T."/>
            <person name="Tsomo N."/>
            <person name="Vallee D."/>
            <person name="Vassiliev H."/>
            <person name="Venkataraman V."/>
            <person name="Vinson J."/>
            <person name="Vo A."/>
            <person name="Wade C."/>
            <person name="Wang S."/>
            <person name="Wangchuk T."/>
            <person name="Wangdi T."/>
            <person name="Whittaker C."/>
            <person name="Wilkinson J."/>
            <person name="Wu Y."/>
            <person name="Wyman D."/>
            <person name="Yadav S."/>
            <person name="Yang S."/>
            <person name="Yang X."/>
            <person name="Yeager S."/>
            <person name="Yee E."/>
            <person name="Young G."/>
            <person name="Zainoun J."/>
            <person name="Zembeck L."/>
            <person name="Zimmer A."/>
            <person name="Zody M."/>
            <person name="Lander E."/>
        </authorList>
    </citation>
    <scope>NUCLEOTIDE SEQUENCE [LARGE SCALE GENOMIC DNA]</scope>
</reference>
<organism evidence="1 2">
    <name type="scientific">Ciona savignyi</name>
    <name type="common">Pacific transparent sea squirt</name>
    <dbReference type="NCBI Taxonomy" id="51511"/>
    <lineage>
        <taxon>Eukaryota</taxon>
        <taxon>Metazoa</taxon>
        <taxon>Chordata</taxon>
        <taxon>Tunicata</taxon>
        <taxon>Ascidiacea</taxon>
        <taxon>Phlebobranchia</taxon>
        <taxon>Cionidae</taxon>
        <taxon>Ciona</taxon>
    </lineage>
</organism>
<dbReference type="Proteomes" id="UP000007875">
    <property type="component" value="Unassembled WGS sequence"/>
</dbReference>
<reference evidence="1" key="3">
    <citation type="submission" date="2025-09" db="UniProtKB">
        <authorList>
            <consortium name="Ensembl"/>
        </authorList>
    </citation>
    <scope>IDENTIFICATION</scope>
</reference>
<sequence length="244" mass="27986">MLDSVKRPRLSPILVKSRTEKNYLVHKIQSHENDSVFLSHTDTSASDIPEPDSPRGQINIIEDIPKDSTEPEGHISAHIEQTSHHEFVTNETTVYEDIAKDNVETELNISLHIEQPDHQEHSTKETTFYSVDKSKSLMEVEPAEDSKKSENCNRIVLQARKFLETFKTNKLVKTNNNPPKVVQNDQVTKPPKGFKGYKLEPHFPPQSAGGRKYRTMMGETNRIASNLAQWRFNLENRLQLYSSH</sequence>
<protein>
    <submittedName>
        <fullName evidence="1">Uncharacterized protein</fullName>
    </submittedName>
</protein>
<keyword evidence="2" id="KW-1185">Reference proteome</keyword>
<dbReference type="HOGENOM" id="CLU_1137684_0_0_1"/>
<dbReference type="AlphaFoldDB" id="H2YNR5"/>
<evidence type="ECO:0000313" key="1">
    <source>
        <dbReference type="Ensembl" id="ENSCSAVP00000006972.1"/>
    </source>
</evidence>